<reference evidence="5" key="1">
    <citation type="journal article" date="2019" name="Int. J. Syst. Evol. Microbiol.">
        <title>The Global Catalogue of Microorganisms (GCM) 10K type strain sequencing project: providing services to taxonomists for standard genome sequencing and annotation.</title>
        <authorList>
            <consortium name="The Broad Institute Genomics Platform"/>
            <consortium name="The Broad Institute Genome Sequencing Center for Infectious Disease"/>
            <person name="Wu L."/>
            <person name="Ma J."/>
        </authorList>
    </citation>
    <scope>NUCLEOTIDE SEQUENCE [LARGE SCALE GENOMIC DNA]</scope>
    <source>
        <strain evidence="5">KCTC 23299</strain>
    </source>
</reference>
<name>A0ABW6A7X8_9BACT</name>
<feature type="domain" description="FecR protein" evidence="2">
    <location>
        <begin position="195"/>
        <end position="281"/>
    </location>
</feature>
<sequence>MRKNRYTYLLQGWLNQQLSPAEVDEFLLALQDQEFQNLIGDDMLHSLQSGQFEHFETKEEKAKALALLMSGIHQSQASSPAKVMKLVWLKRLTAAAVLTGLCITGYFIFTKPEKNIPVIVQEKIEYPVTNQAVITLPDGTQLRIDTISTLVTLAQYGIQIERAPGGELLYKSITGNEAVSALPIKIDNPRGSTPLHVQLTDGSHVWLNAQSTITYPVIFAAGKREVNVSGEAYFEVTRDPAKKFIVKTAALTTEVLGTHFDVKAYEDEPTSKVTLLEGSVKVSAAQPAGENIMRPGQQAVVNGQDIAIIPADLQEAMAWKNDLLSFNGAGIRTIMLEISRWYDVDVVYTGNTPDKKFSGYISRQTSLDDLLKIIKQSGFNLRTEGRTIYVLPN</sequence>
<evidence type="ECO:0000259" key="2">
    <source>
        <dbReference type="Pfam" id="PF04773"/>
    </source>
</evidence>
<accession>A0ABW6A7X8</accession>
<evidence type="ECO:0000259" key="3">
    <source>
        <dbReference type="Pfam" id="PF16344"/>
    </source>
</evidence>
<feature type="transmembrane region" description="Helical" evidence="1">
    <location>
        <begin position="92"/>
        <end position="109"/>
    </location>
</feature>
<dbReference type="InterPro" id="IPR012373">
    <property type="entry name" value="Ferrdict_sens_TM"/>
</dbReference>
<evidence type="ECO:0000313" key="4">
    <source>
        <dbReference type="EMBL" id="MFD2921418.1"/>
    </source>
</evidence>
<dbReference type="Pfam" id="PF16344">
    <property type="entry name" value="FecR_C"/>
    <property type="match status" value="1"/>
</dbReference>
<gene>
    <name evidence="4" type="ORF">ACFS6H_16950</name>
</gene>
<dbReference type="InterPro" id="IPR032508">
    <property type="entry name" value="FecR_C"/>
</dbReference>
<dbReference type="InterPro" id="IPR006860">
    <property type="entry name" value="FecR"/>
</dbReference>
<dbReference type="Gene3D" id="3.55.50.30">
    <property type="match status" value="1"/>
</dbReference>
<comment type="caution">
    <text evidence="4">The sequence shown here is derived from an EMBL/GenBank/DDBJ whole genome shotgun (WGS) entry which is preliminary data.</text>
</comment>
<protein>
    <submittedName>
        <fullName evidence="4">FecR family protein</fullName>
    </submittedName>
</protein>
<dbReference type="EMBL" id="JBHUOZ010000003">
    <property type="protein sequence ID" value="MFD2921418.1"/>
    <property type="molecule type" value="Genomic_DNA"/>
</dbReference>
<dbReference type="RefSeq" id="WP_386101682.1">
    <property type="nucleotide sequence ID" value="NZ_JBHUOZ010000003.1"/>
</dbReference>
<dbReference type="Proteomes" id="UP001597511">
    <property type="component" value="Unassembled WGS sequence"/>
</dbReference>
<keyword evidence="1" id="KW-1133">Transmembrane helix</keyword>
<feature type="domain" description="Protein FecR C-terminal" evidence="3">
    <location>
        <begin position="324"/>
        <end position="390"/>
    </location>
</feature>
<keyword evidence="1" id="KW-0472">Membrane</keyword>
<dbReference type="PANTHER" id="PTHR30273">
    <property type="entry name" value="PERIPLASMIC SIGNAL SENSOR AND SIGMA FACTOR ACTIVATOR FECR-RELATED"/>
    <property type="match status" value="1"/>
</dbReference>
<keyword evidence="5" id="KW-1185">Reference proteome</keyword>
<evidence type="ECO:0000256" key="1">
    <source>
        <dbReference type="SAM" id="Phobius"/>
    </source>
</evidence>
<dbReference type="PANTHER" id="PTHR30273:SF2">
    <property type="entry name" value="PROTEIN FECR"/>
    <property type="match status" value="1"/>
</dbReference>
<proteinExistence type="predicted"/>
<dbReference type="Gene3D" id="2.60.120.1440">
    <property type="match status" value="1"/>
</dbReference>
<keyword evidence="1" id="KW-0812">Transmembrane</keyword>
<dbReference type="Pfam" id="PF04773">
    <property type="entry name" value="FecR"/>
    <property type="match status" value="1"/>
</dbReference>
<organism evidence="4 5">
    <name type="scientific">Terrimonas rubra</name>
    <dbReference type="NCBI Taxonomy" id="1035890"/>
    <lineage>
        <taxon>Bacteria</taxon>
        <taxon>Pseudomonadati</taxon>
        <taxon>Bacteroidota</taxon>
        <taxon>Chitinophagia</taxon>
        <taxon>Chitinophagales</taxon>
        <taxon>Chitinophagaceae</taxon>
        <taxon>Terrimonas</taxon>
    </lineage>
</organism>
<evidence type="ECO:0000313" key="5">
    <source>
        <dbReference type="Proteomes" id="UP001597511"/>
    </source>
</evidence>